<keyword evidence="1" id="KW-0472">Membrane</keyword>
<evidence type="ECO:0000256" key="1">
    <source>
        <dbReference type="SAM" id="Phobius"/>
    </source>
</evidence>
<evidence type="ECO:0000313" key="3">
    <source>
        <dbReference type="Proteomes" id="UP000033961"/>
    </source>
</evidence>
<dbReference type="AlphaFoldDB" id="A0A2P1QU78"/>
<reference evidence="2 3" key="1">
    <citation type="journal article" date="2015" name="Genome Announc.">
        <title>Draft Genome Sequences of Leptospira santarosai Strains U160, U164, and U233, Isolated from Asymptomatic Cattle.</title>
        <authorList>
            <person name="Kremer F.S."/>
            <person name="Eslabao M.R."/>
            <person name="Provisor M."/>
            <person name="Woloski R.D."/>
            <person name="Ramires O.V."/>
            <person name="Moreno L.Z."/>
            <person name="Moreno A.M."/>
            <person name="Hamond C."/>
            <person name="Lilenbaum W."/>
            <person name="Dellagostin O.A."/>
        </authorList>
    </citation>
    <scope>NUCLEOTIDE SEQUENCE [LARGE SCALE GENOMIC DNA]</scope>
    <source>
        <strain evidence="2 3">U160</strain>
    </source>
</reference>
<dbReference type="EMBL" id="CP027843">
    <property type="protein sequence ID" value="AVQ12463.1"/>
    <property type="molecule type" value="Genomic_DNA"/>
</dbReference>
<protein>
    <submittedName>
        <fullName evidence="2">Uncharacterized protein</fullName>
    </submittedName>
</protein>
<dbReference type="Proteomes" id="UP000033961">
    <property type="component" value="Chromosome I"/>
</dbReference>
<organism evidence="2 3">
    <name type="scientific">Leptospira santarosai</name>
    <dbReference type="NCBI Taxonomy" id="28183"/>
    <lineage>
        <taxon>Bacteria</taxon>
        <taxon>Pseudomonadati</taxon>
        <taxon>Spirochaetota</taxon>
        <taxon>Spirochaetia</taxon>
        <taxon>Leptospirales</taxon>
        <taxon>Leptospiraceae</taxon>
        <taxon>Leptospira</taxon>
    </lineage>
</organism>
<evidence type="ECO:0000313" key="2">
    <source>
        <dbReference type="EMBL" id="AVQ12463.1"/>
    </source>
</evidence>
<keyword evidence="1" id="KW-0812">Transmembrane</keyword>
<keyword evidence="1" id="KW-1133">Transmembrane helix</keyword>
<gene>
    <name evidence="2" type="ORF">XB16_2137</name>
</gene>
<proteinExistence type="predicted"/>
<feature type="transmembrane region" description="Helical" evidence="1">
    <location>
        <begin position="26"/>
        <end position="45"/>
    </location>
</feature>
<sequence>MFPVKKIRSQINSQTKPFGNKNRLSAFLWGIPYCTFLFYTTSYCGRSLKDKLIVLQKEERFEEMLLLCISEKETQDTKELCRLAMEKTEAGIDRILSEKAELPYSQITVDPEWKKKIDTVLENNRTLKNRYGNLWKKMIQDD</sequence>
<name>A0A2P1QU78_9LEPT</name>
<accession>A0A2P1QU78</accession>